<dbReference type="CDD" id="cd15831">
    <property type="entry name" value="BTAD"/>
    <property type="match status" value="1"/>
</dbReference>
<dbReference type="SMART" id="SM01043">
    <property type="entry name" value="BTAD"/>
    <property type="match status" value="1"/>
</dbReference>
<dbReference type="InterPro" id="IPR036388">
    <property type="entry name" value="WH-like_DNA-bd_sf"/>
</dbReference>
<dbReference type="InterPro" id="IPR002182">
    <property type="entry name" value="NB-ARC"/>
</dbReference>
<dbReference type="RefSeq" id="WP_344468853.1">
    <property type="nucleotide sequence ID" value="NZ_BAAANT010000050.1"/>
</dbReference>
<evidence type="ECO:0000256" key="3">
    <source>
        <dbReference type="ARBA" id="ARBA00023015"/>
    </source>
</evidence>
<evidence type="ECO:0000256" key="5">
    <source>
        <dbReference type="ARBA" id="ARBA00023163"/>
    </source>
</evidence>
<dbReference type="EMBL" id="BAAANT010000050">
    <property type="protein sequence ID" value="GAA2156231.1"/>
    <property type="molecule type" value="Genomic_DNA"/>
</dbReference>
<dbReference type="InterPro" id="IPR027417">
    <property type="entry name" value="P-loop_NTPase"/>
</dbReference>
<dbReference type="PANTHER" id="PTHR35807">
    <property type="entry name" value="TRANSCRIPTIONAL REGULATOR REDD-RELATED"/>
    <property type="match status" value="1"/>
</dbReference>
<dbReference type="InterPro" id="IPR011990">
    <property type="entry name" value="TPR-like_helical_dom_sf"/>
</dbReference>
<evidence type="ECO:0000259" key="7">
    <source>
        <dbReference type="PROSITE" id="PS51755"/>
    </source>
</evidence>
<protein>
    <recommendedName>
        <fullName evidence="7">OmpR/PhoB-type domain-containing protein</fullName>
    </recommendedName>
</protein>
<reference evidence="8 9" key="1">
    <citation type="journal article" date="2019" name="Int. J. Syst. Evol. Microbiol.">
        <title>The Global Catalogue of Microorganisms (GCM) 10K type strain sequencing project: providing services to taxonomists for standard genome sequencing and annotation.</title>
        <authorList>
            <consortium name="The Broad Institute Genomics Platform"/>
            <consortium name="The Broad Institute Genome Sequencing Center for Infectious Disease"/>
            <person name="Wu L."/>
            <person name="Ma J."/>
        </authorList>
    </citation>
    <scope>NUCLEOTIDE SEQUENCE [LARGE SCALE GENOMIC DNA]</scope>
    <source>
        <strain evidence="8 9">JCM 14560</strain>
    </source>
</reference>
<dbReference type="Gene3D" id="1.25.40.10">
    <property type="entry name" value="Tetratricopeptide repeat domain"/>
    <property type="match status" value="2"/>
</dbReference>
<dbReference type="SUPFAM" id="SSF48452">
    <property type="entry name" value="TPR-like"/>
    <property type="match status" value="2"/>
</dbReference>
<dbReference type="Pfam" id="PF03704">
    <property type="entry name" value="BTAD"/>
    <property type="match status" value="1"/>
</dbReference>
<feature type="DNA-binding region" description="OmpR/PhoB-type" evidence="6">
    <location>
        <begin position="1"/>
        <end position="101"/>
    </location>
</feature>
<comment type="caution">
    <text evidence="8">The sequence shown here is derived from an EMBL/GenBank/DDBJ whole genome shotgun (WGS) entry which is preliminary data.</text>
</comment>
<keyword evidence="3" id="KW-0805">Transcription regulation</keyword>
<dbReference type="InterPro" id="IPR005158">
    <property type="entry name" value="BTAD"/>
</dbReference>
<evidence type="ECO:0000256" key="6">
    <source>
        <dbReference type="PROSITE-ProRule" id="PRU01091"/>
    </source>
</evidence>
<dbReference type="InterPro" id="IPR001867">
    <property type="entry name" value="OmpR/PhoB-type_DNA-bd"/>
</dbReference>
<comment type="similarity">
    <text evidence="1">Belongs to the AfsR/DnrI/RedD regulatory family.</text>
</comment>
<dbReference type="Pfam" id="PF00931">
    <property type="entry name" value="NB-ARC"/>
    <property type="match status" value="1"/>
</dbReference>
<dbReference type="Proteomes" id="UP001422759">
    <property type="component" value="Unassembled WGS sequence"/>
</dbReference>
<dbReference type="SMART" id="SM00862">
    <property type="entry name" value="Trans_reg_C"/>
    <property type="match status" value="1"/>
</dbReference>
<dbReference type="Gene3D" id="1.10.10.10">
    <property type="entry name" value="Winged helix-like DNA-binding domain superfamily/Winged helix DNA-binding domain"/>
    <property type="match status" value="1"/>
</dbReference>
<dbReference type="PROSITE" id="PS51755">
    <property type="entry name" value="OMPR_PHOB"/>
    <property type="match status" value="1"/>
</dbReference>
<evidence type="ECO:0000313" key="9">
    <source>
        <dbReference type="Proteomes" id="UP001422759"/>
    </source>
</evidence>
<keyword evidence="9" id="KW-1185">Reference proteome</keyword>
<dbReference type="Gene3D" id="3.40.50.300">
    <property type="entry name" value="P-loop containing nucleotide triphosphate hydrolases"/>
    <property type="match status" value="1"/>
</dbReference>
<sequence>MSDSGEGIRFRVLGPISMTPHTPTAAKVRVLLATLLVRANEAVSTASLIDELWDINPPRTAATTLQVYVSQLRRALGEIPSEPTTSDRRLHTVPPGYRLTVSPTDLDLARFETLRRTGKEAYDQGDFTTAAADLRESLALWSGVALSGVPHGPVLATTCVRLEELRTVTLEQRIAADLRLGRHHELTGELMELVNQHPYRETLHAHLMVALYRSDRQSDALQAFSRARKALVDELGVEPGAGLKRLHDRILRSDPLLAWQDPSPARPAPGAPALWLPPATADFTGREAALATAAKLVPGAAEGEAPRGRQVLVVGGRAGVGKTTFAVEFARRNAAGFPDGQVLIELRGSQDTALDASQTIIALLRRIVPAGAEPPAGTDLPELADLLHRAVEGRRLLLVLDDASSEDQLRPVLAAMPEVFTVITSRRPLTGLDGARHLVLDVLRSSEAHRLLVSIVGPRLADDPAAGREIARLCGYLPLAVRVAGSGLAARPHWSGADWADRLADESAGLTPFVAGDLDVRASLLVGYREIGPAERRAFRLLALAPVPDFPLWAAAALLDLPPAETEQLVERLVESQLLSVRRTAPGRPCRYSYHRLLRKLALEQLDADPPGAVESATDRLGAAFLRYARYAAALLTPGATEVPDGDGTDFPPAKVVGDTPARWFQDEAAGLVGSVRQAHAAGLWCLTWELTEALAGYFEAGSVWDEWAATHQLALEAAQRAEQPTARSAVLRSLGDLAWQQRRNPQAAEYYETARAIHHGLADRLGEAHCLIGLADVALTDAEPGPAAKLYAQAAELLGDGADGRRGRTDVLRGIALTHLLSGRPEDALVGFGEFVDAAQRLGDRRWVQFGSRSIDRIQEHVIDRTPADRLEAVEVRPGVWLVGDPHLRE</sequence>
<organism evidence="8 9">
    <name type="scientific">Kitasatospora kazusensis</name>
    <dbReference type="NCBI Taxonomy" id="407974"/>
    <lineage>
        <taxon>Bacteria</taxon>
        <taxon>Bacillati</taxon>
        <taxon>Actinomycetota</taxon>
        <taxon>Actinomycetes</taxon>
        <taxon>Kitasatosporales</taxon>
        <taxon>Streptomycetaceae</taxon>
        <taxon>Kitasatospora</taxon>
    </lineage>
</organism>
<keyword evidence="5" id="KW-0804">Transcription</keyword>
<dbReference type="PANTHER" id="PTHR35807:SF1">
    <property type="entry name" value="TRANSCRIPTIONAL REGULATOR REDD"/>
    <property type="match status" value="1"/>
</dbReference>
<proteinExistence type="inferred from homology"/>
<keyword evidence="2" id="KW-0902">Two-component regulatory system</keyword>
<evidence type="ECO:0000256" key="4">
    <source>
        <dbReference type="ARBA" id="ARBA00023125"/>
    </source>
</evidence>
<keyword evidence="4 6" id="KW-0238">DNA-binding</keyword>
<dbReference type="Pfam" id="PF00486">
    <property type="entry name" value="Trans_reg_C"/>
    <property type="match status" value="1"/>
</dbReference>
<evidence type="ECO:0000256" key="1">
    <source>
        <dbReference type="ARBA" id="ARBA00005820"/>
    </source>
</evidence>
<feature type="domain" description="OmpR/PhoB-type" evidence="7">
    <location>
        <begin position="1"/>
        <end position="101"/>
    </location>
</feature>
<dbReference type="InterPro" id="IPR051677">
    <property type="entry name" value="AfsR-DnrI-RedD_regulator"/>
</dbReference>
<dbReference type="PRINTS" id="PR00364">
    <property type="entry name" value="DISEASERSIST"/>
</dbReference>
<name>A0ABN3A8J6_9ACTN</name>
<accession>A0ABN3A8J6</accession>
<dbReference type="InterPro" id="IPR016032">
    <property type="entry name" value="Sig_transdc_resp-reg_C-effctor"/>
</dbReference>
<gene>
    <name evidence="8" type="ORF">GCM10009760_56990</name>
</gene>
<dbReference type="SUPFAM" id="SSF46894">
    <property type="entry name" value="C-terminal effector domain of the bipartite response regulators"/>
    <property type="match status" value="1"/>
</dbReference>
<dbReference type="SUPFAM" id="SSF52540">
    <property type="entry name" value="P-loop containing nucleoside triphosphate hydrolases"/>
    <property type="match status" value="1"/>
</dbReference>
<evidence type="ECO:0000313" key="8">
    <source>
        <dbReference type="EMBL" id="GAA2156231.1"/>
    </source>
</evidence>
<evidence type="ECO:0000256" key="2">
    <source>
        <dbReference type="ARBA" id="ARBA00023012"/>
    </source>
</evidence>